<evidence type="ECO:0000256" key="1">
    <source>
        <dbReference type="PROSITE-ProRule" id="PRU00047"/>
    </source>
</evidence>
<dbReference type="PANTHER" id="PTHR46242:SF1">
    <property type="entry name" value="ZINC FINGER CCHC DOMAIN-CONTAINING PROTEIN 9"/>
    <property type="match status" value="1"/>
</dbReference>
<evidence type="ECO:0000313" key="5">
    <source>
        <dbReference type="RefSeq" id="XP_052755015.1"/>
    </source>
</evidence>
<dbReference type="PANTHER" id="PTHR46242">
    <property type="entry name" value="ZINC FINGER CCHC DOMAIN-CONTAINING PROTEIN 9 ZCCHC9"/>
    <property type="match status" value="1"/>
</dbReference>
<keyword evidence="4" id="KW-1185">Reference proteome</keyword>
<feature type="region of interest" description="Disordered" evidence="2">
    <location>
        <begin position="136"/>
        <end position="213"/>
    </location>
</feature>
<dbReference type="SUPFAM" id="SSF57756">
    <property type="entry name" value="Retrovirus zinc finger-like domains"/>
    <property type="match status" value="2"/>
</dbReference>
<evidence type="ECO:0000256" key="2">
    <source>
        <dbReference type="SAM" id="MobiDB-lite"/>
    </source>
</evidence>
<evidence type="ECO:0000259" key="3">
    <source>
        <dbReference type="PROSITE" id="PS50158"/>
    </source>
</evidence>
<feature type="compositionally biased region" description="Polar residues" evidence="2">
    <location>
        <begin position="178"/>
        <end position="190"/>
    </location>
</feature>
<protein>
    <submittedName>
        <fullName evidence="5">MATH and LRR domain-containing protein PFE0570w-like</fullName>
    </submittedName>
</protein>
<reference evidence="5" key="1">
    <citation type="submission" date="2025-08" db="UniProtKB">
        <authorList>
            <consortium name="RefSeq"/>
        </authorList>
    </citation>
    <scope>IDENTIFICATION</scope>
    <source>
        <tissue evidence="5">Whole larvae</tissue>
    </source>
</reference>
<sequence length="441" mass="50526">MTRFARSKGSKASNEKAPEDSTPWEVMKEQLLRTKKEKDEYKKIEEAEKQRIQNYENFLKEQKTQKRKAIWCDFPETQEGQSTQSPTKKKKKNKSKQITENNDKIIAYSSNNIVVSDLPIQKEKIKKKNLTQIHNENKETDTDKEILEETVNNSSGQETLAVKKKKKNKKNKTNQTTIPSSNPLDNNQKLQTEEKKGNNTPKQPPKHKKKNKTLVNGKVVRRKDINDNSFQLIINGKEVELVRVDGFPVMKKDAERLHELKANMLQKGIPKSEIQRTMKLERRRAEKALARLKREVCYNCRKGGHNLSDCPDLKSKIPGVDAPEGVCFKCGSTEHRQFECKVQRDKEFRFATCFICKEPGHIARQCPDNPKGLYPNGGSCKLCGDVTHLRKDCPTVMDKKEEKSIKLQTLDSVNDVEGIGSQGNNTASSLETTKKVKKIRF</sequence>
<gene>
    <name evidence="5" type="primary">LOC113516183</name>
</gene>
<dbReference type="InterPro" id="IPR036875">
    <property type="entry name" value="Znf_CCHC_sf"/>
</dbReference>
<keyword evidence="1" id="KW-0479">Metal-binding</keyword>
<dbReference type="PROSITE" id="PS50158">
    <property type="entry name" value="ZF_CCHC"/>
    <property type="match status" value="2"/>
</dbReference>
<feature type="domain" description="CCHC-type" evidence="3">
    <location>
        <begin position="297"/>
        <end position="312"/>
    </location>
</feature>
<keyword evidence="1" id="KW-0863">Zinc-finger</keyword>
<feature type="compositionally biased region" description="Basic residues" evidence="2">
    <location>
        <begin position="162"/>
        <end position="172"/>
    </location>
</feature>
<dbReference type="InterPro" id="IPR042246">
    <property type="entry name" value="ZCCHC9"/>
</dbReference>
<feature type="region of interest" description="Disordered" evidence="2">
    <location>
        <begin position="1"/>
        <end position="27"/>
    </location>
</feature>
<dbReference type="GeneID" id="113516183"/>
<accession>A0ABM3MUI8</accession>
<evidence type="ECO:0000313" key="4">
    <source>
        <dbReference type="Proteomes" id="UP001652740"/>
    </source>
</evidence>
<keyword evidence="1" id="KW-0862">Zinc</keyword>
<feature type="region of interest" description="Disordered" evidence="2">
    <location>
        <begin position="75"/>
        <end position="103"/>
    </location>
</feature>
<feature type="compositionally biased region" description="Basic and acidic residues" evidence="2">
    <location>
        <begin position="136"/>
        <end position="147"/>
    </location>
</feature>
<dbReference type="Pfam" id="PF00098">
    <property type="entry name" value="zf-CCHC"/>
    <property type="match status" value="2"/>
</dbReference>
<dbReference type="Proteomes" id="UP001652740">
    <property type="component" value="Unplaced"/>
</dbReference>
<dbReference type="SMART" id="SM00343">
    <property type="entry name" value="ZnF_C2HC"/>
    <property type="match status" value="4"/>
</dbReference>
<dbReference type="InterPro" id="IPR001878">
    <property type="entry name" value="Znf_CCHC"/>
</dbReference>
<dbReference type="Gene3D" id="4.10.60.10">
    <property type="entry name" value="Zinc finger, CCHC-type"/>
    <property type="match status" value="2"/>
</dbReference>
<proteinExistence type="predicted"/>
<organism evidence="4 5">
    <name type="scientific">Galleria mellonella</name>
    <name type="common">Greater wax moth</name>
    <dbReference type="NCBI Taxonomy" id="7137"/>
    <lineage>
        <taxon>Eukaryota</taxon>
        <taxon>Metazoa</taxon>
        <taxon>Ecdysozoa</taxon>
        <taxon>Arthropoda</taxon>
        <taxon>Hexapoda</taxon>
        <taxon>Insecta</taxon>
        <taxon>Pterygota</taxon>
        <taxon>Neoptera</taxon>
        <taxon>Endopterygota</taxon>
        <taxon>Lepidoptera</taxon>
        <taxon>Glossata</taxon>
        <taxon>Ditrysia</taxon>
        <taxon>Pyraloidea</taxon>
        <taxon>Pyralidae</taxon>
        <taxon>Galleriinae</taxon>
        <taxon>Galleria</taxon>
    </lineage>
</organism>
<dbReference type="RefSeq" id="XP_052755015.1">
    <property type="nucleotide sequence ID" value="XM_052899055.1"/>
</dbReference>
<name>A0ABM3MUI8_GALME</name>
<feature type="domain" description="CCHC-type" evidence="3">
    <location>
        <begin position="353"/>
        <end position="368"/>
    </location>
</feature>